<dbReference type="InterPro" id="IPR035958">
    <property type="entry name" value="SecB-like_sf"/>
</dbReference>
<name>A0ABN6L3L3_9PROT</name>
<dbReference type="Proteomes" id="UP001320209">
    <property type="component" value="Chromosome"/>
</dbReference>
<organism evidence="6 7">
    <name type="scientific">Candidatus Hydrogenosomobacter endosymbioticus</name>
    <dbReference type="NCBI Taxonomy" id="2558174"/>
    <lineage>
        <taxon>Bacteria</taxon>
        <taxon>Pseudomonadati</taxon>
        <taxon>Pseudomonadota</taxon>
        <taxon>Alphaproteobacteria</taxon>
        <taxon>Holosporales</taxon>
        <taxon>Holosporaceae</taxon>
        <taxon>Candidatus Hydrogenosomobacter</taxon>
    </lineage>
</organism>
<keyword evidence="3" id="KW-0653">Protein transport</keyword>
<evidence type="ECO:0000256" key="1">
    <source>
        <dbReference type="ARBA" id="ARBA00009990"/>
    </source>
</evidence>
<dbReference type="Pfam" id="PF02556">
    <property type="entry name" value="SecB"/>
    <property type="match status" value="1"/>
</dbReference>
<evidence type="ECO:0000256" key="2">
    <source>
        <dbReference type="ARBA" id="ARBA00022448"/>
    </source>
</evidence>
<evidence type="ECO:0000256" key="3">
    <source>
        <dbReference type="ARBA" id="ARBA00022927"/>
    </source>
</evidence>
<accession>A0ABN6L3L3</accession>
<proteinExistence type="inferred from homology"/>
<comment type="similarity">
    <text evidence="1">Belongs to the SecB family.</text>
</comment>
<dbReference type="NCBIfam" id="TIGR00809">
    <property type="entry name" value="secB"/>
    <property type="match status" value="1"/>
</dbReference>
<dbReference type="EMBL" id="AP025225">
    <property type="protein sequence ID" value="BDB96117.1"/>
    <property type="molecule type" value="Genomic_DNA"/>
</dbReference>
<keyword evidence="2" id="KW-0813">Transport</keyword>
<evidence type="ECO:0000256" key="5">
    <source>
        <dbReference type="ARBA" id="ARBA00023186"/>
    </source>
</evidence>
<protein>
    <submittedName>
        <fullName evidence="6">Protein-export protein SecB</fullName>
    </submittedName>
</protein>
<keyword evidence="7" id="KW-1185">Reference proteome</keyword>
<dbReference type="RefSeq" id="WP_236865561.1">
    <property type="nucleotide sequence ID" value="NZ_AP025225.1"/>
</dbReference>
<evidence type="ECO:0000256" key="4">
    <source>
        <dbReference type="ARBA" id="ARBA00023010"/>
    </source>
</evidence>
<dbReference type="PANTHER" id="PTHR36918:SF1">
    <property type="entry name" value="PROTEIN-EXPORT PROTEIN SECB"/>
    <property type="match status" value="1"/>
</dbReference>
<dbReference type="Gene3D" id="3.10.420.10">
    <property type="entry name" value="SecB-like"/>
    <property type="match status" value="1"/>
</dbReference>
<keyword evidence="4" id="KW-0811">Translocation</keyword>
<keyword evidence="5" id="KW-0143">Chaperone</keyword>
<reference evidence="6" key="1">
    <citation type="submission" date="2021-10" db="EMBL/GenBank/DDBJ databases">
        <title>Genome Sequence of The Candidatus Hydrogeosomobacter endosymbioticus, an Intracellular Bacterial Symbiont of the Anaerobic Ciliate GW7.</title>
        <authorList>
            <person name="Shiohama Y."/>
            <person name="Shinzato N."/>
        </authorList>
    </citation>
    <scope>NUCLEOTIDE SEQUENCE [LARGE SCALE GENOMIC DNA]</scope>
    <source>
        <strain evidence="6">200920</strain>
    </source>
</reference>
<dbReference type="PANTHER" id="PTHR36918">
    <property type="match status" value="1"/>
</dbReference>
<dbReference type="PRINTS" id="PR01594">
    <property type="entry name" value="SECBCHAPRONE"/>
</dbReference>
<dbReference type="InterPro" id="IPR003708">
    <property type="entry name" value="SecB"/>
</dbReference>
<gene>
    <name evidence="6" type="primary">secB</name>
    <name evidence="6" type="ORF">HYD_2500</name>
</gene>
<evidence type="ECO:0000313" key="6">
    <source>
        <dbReference type="EMBL" id="BDB96117.1"/>
    </source>
</evidence>
<evidence type="ECO:0000313" key="7">
    <source>
        <dbReference type="Proteomes" id="UP001320209"/>
    </source>
</evidence>
<dbReference type="SUPFAM" id="SSF54611">
    <property type="entry name" value="SecB-like"/>
    <property type="match status" value="1"/>
</dbReference>
<sequence>MAGKKLGSDEMSGKDEQLSIEISLQYIKDLSFENPSPVKHLLSRMDGSAVFDTGIGVDVGYEERDDGSYEVVLSLRAQVREKEETVYLLDLKYAGVFKLSGVKDGFLELILLIECPRLLFPFARAVISGVTRDSGFPSLDLQPIDFADVLKSKIDRSS</sequence>